<dbReference type="AlphaFoldDB" id="A0AAV7TUW9"/>
<reference evidence="2" key="1">
    <citation type="journal article" date="2022" name="bioRxiv">
        <title>Sequencing and chromosome-scale assembly of the giantPleurodeles waltlgenome.</title>
        <authorList>
            <person name="Brown T."/>
            <person name="Elewa A."/>
            <person name="Iarovenko S."/>
            <person name="Subramanian E."/>
            <person name="Araus A.J."/>
            <person name="Petzold A."/>
            <person name="Susuki M."/>
            <person name="Suzuki K.-i.T."/>
            <person name="Hayashi T."/>
            <person name="Toyoda A."/>
            <person name="Oliveira C."/>
            <person name="Osipova E."/>
            <person name="Leigh N.D."/>
            <person name="Simon A."/>
            <person name="Yun M.H."/>
        </authorList>
    </citation>
    <scope>NUCLEOTIDE SEQUENCE</scope>
    <source>
        <strain evidence="2">20211129_DDA</strain>
        <tissue evidence="2">Liver</tissue>
    </source>
</reference>
<sequence>MRTRRTDRSRRIMRGCGPKVAMRTAFLREYSISSSRASRGKAQFVVGYLTGQESTGNQSPLLETALHIKEPLTVGKATKKTKLMNEEHSLGSLSAAKEREQSLGSLSATKEHGVDSNTSSKSDNVGAIDIGVPAAQRE</sequence>
<evidence type="ECO:0000256" key="1">
    <source>
        <dbReference type="SAM" id="MobiDB-lite"/>
    </source>
</evidence>
<dbReference type="EMBL" id="JANPWB010000006">
    <property type="protein sequence ID" value="KAJ1180442.1"/>
    <property type="molecule type" value="Genomic_DNA"/>
</dbReference>
<comment type="caution">
    <text evidence="2">The sequence shown here is derived from an EMBL/GenBank/DDBJ whole genome shotgun (WGS) entry which is preliminary data.</text>
</comment>
<evidence type="ECO:0000313" key="3">
    <source>
        <dbReference type="Proteomes" id="UP001066276"/>
    </source>
</evidence>
<accession>A0AAV7TUW9</accession>
<gene>
    <name evidence="2" type="ORF">NDU88_005663</name>
</gene>
<organism evidence="2 3">
    <name type="scientific">Pleurodeles waltl</name>
    <name type="common">Iberian ribbed newt</name>
    <dbReference type="NCBI Taxonomy" id="8319"/>
    <lineage>
        <taxon>Eukaryota</taxon>
        <taxon>Metazoa</taxon>
        <taxon>Chordata</taxon>
        <taxon>Craniata</taxon>
        <taxon>Vertebrata</taxon>
        <taxon>Euteleostomi</taxon>
        <taxon>Amphibia</taxon>
        <taxon>Batrachia</taxon>
        <taxon>Caudata</taxon>
        <taxon>Salamandroidea</taxon>
        <taxon>Salamandridae</taxon>
        <taxon>Pleurodelinae</taxon>
        <taxon>Pleurodeles</taxon>
    </lineage>
</organism>
<evidence type="ECO:0000313" key="2">
    <source>
        <dbReference type="EMBL" id="KAJ1180442.1"/>
    </source>
</evidence>
<dbReference type="Proteomes" id="UP001066276">
    <property type="component" value="Chromosome 3_2"/>
</dbReference>
<keyword evidence="3" id="KW-1185">Reference proteome</keyword>
<feature type="region of interest" description="Disordered" evidence="1">
    <location>
        <begin position="86"/>
        <end position="138"/>
    </location>
</feature>
<proteinExistence type="predicted"/>
<name>A0AAV7TUW9_PLEWA</name>
<protein>
    <submittedName>
        <fullName evidence="2">Uncharacterized protein</fullName>
    </submittedName>
</protein>